<evidence type="ECO:0000313" key="3">
    <source>
        <dbReference type="Proteomes" id="UP000176998"/>
    </source>
</evidence>
<keyword evidence="1" id="KW-1133">Transmembrane helix</keyword>
<keyword evidence="3" id="KW-1185">Reference proteome</keyword>
<keyword evidence="1" id="KW-0472">Membrane</keyword>
<dbReference type="GeneID" id="34561905"/>
<keyword evidence="1" id="KW-0812">Transmembrane</keyword>
<dbReference type="AlphaFoldDB" id="A0A1G4B3K1"/>
<protein>
    <submittedName>
        <fullName evidence="2">Uncharacterized protein</fullName>
    </submittedName>
</protein>
<accession>A0A1G4B3K1</accession>
<dbReference type="RefSeq" id="XP_022473074.1">
    <property type="nucleotide sequence ID" value="XM_022620395.1"/>
</dbReference>
<evidence type="ECO:0000313" key="2">
    <source>
        <dbReference type="EMBL" id="OHE95913.1"/>
    </source>
</evidence>
<dbReference type="Proteomes" id="UP000176998">
    <property type="component" value="Unassembled WGS sequence"/>
</dbReference>
<name>A0A1G4B3K1_9PEZI</name>
<feature type="transmembrane region" description="Helical" evidence="1">
    <location>
        <begin position="41"/>
        <end position="63"/>
    </location>
</feature>
<reference evidence="2 3" key="1">
    <citation type="submission" date="2016-09" db="EMBL/GenBank/DDBJ databases">
        <authorList>
            <person name="Capua I."/>
            <person name="De Benedictis P."/>
            <person name="Joannis T."/>
            <person name="Lombin L.H."/>
            <person name="Cattoli G."/>
        </authorList>
    </citation>
    <scope>NUCLEOTIDE SEQUENCE [LARGE SCALE GENOMIC DNA]</scope>
    <source>
        <strain evidence="2 3">IMI 309357</strain>
    </source>
</reference>
<sequence>MLRLAESTTAALICVDNTCREVHLYCDLDDNAGDMYRSWQAILQGIIACVVVICTHFDITLLATPEELWHHVLSR</sequence>
<organism evidence="2 3">
    <name type="scientific">Colletotrichum orchidophilum</name>
    <dbReference type="NCBI Taxonomy" id="1209926"/>
    <lineage>
        <taxon>Eukaryota</taxon>
        <taxon>Fungi</taxon>
        <taxon>Dikarya</taxon>
        <taxon>Ascomycota</taxon>
        <taxon>Pezizomycotina</taxon>
        <taxon>Sordariomycetes</taxon>
        <taxon>Hypocreomycetidae</taxon>
        <taxon>Glomerellales</taxon>
        <taxon>Glomerellaceae</taxon>
        <taxon>Colletotrichum</taxon>
    </lineage>
</organism>
<gene>
    <name evidence="2" type="ORF">CORC01_08765</name>
</gene>
<proteinExistence type="predicted"/>
<dbReference type="EMBL" id="MJBS01000076">
    <property type="protein sequence ID" value="OHE95913.1"/>
    <property type="molecule type" value="Genomic_DNA"/>
</dbReference>
<comment type="caution">
    <text evidence="2">The sequence shown here is derived from an EMBL/GenBank/DDBJ whole genome shotgun (WGS) entry which is preliminary data.</text>
</comment>
<evidence type="ECO:0000256" key="1">
    <source>
        <dbReference type="SAM" id="Phobius"/>
    </source>
</evidence>